<name>A0AAW2F586_9HYME</name>
<evidence type="ECO:0008006" key="4">
    <source>
        <dbReference type="Google" id="ProtNLM"/>
    </source>
</evidence>
<proteinExistence type="predicted"/>
<dbReference type="EMBL" id="JADYXP020000014">
    <property type="protein sequence ID" value="KAL0109871.1"/>
    <property type="molecule type" value="Genomic_DNA"/>
</dbReference>
<gene>
    <name evidence="2" type="ORF">PUN28_013486</name>
</gene>
<sequence>MTRRRNALCIRLCGTLQIKRRKKRSALTKLNFMSNESLEKSIACLFLHCSTRGPRNRFVQDVWLSRYGTFLSTGILSIFKNLILCNQTSSCSCSHARTREYDLQGVQEYKLYLMKCIKHFFFYLAYSEINFFCFYKMILKKIKQKKCKLIFLMLQRFILLSDNLRTKIYHKLVLFLKVKYLLFSTFFLFFYIFILFVHAQN</sequence>
<comment type="caution">
    <text evidence="2">The sequence shown here is derived from an EMBL/GenBank/DDBJ whole genome shotgun (WGS) entry which is preliminary data.</text>
</comment>
<feature type="transmembrane region" description="Helical" evidence="1">
    <location>
        <begin position="180"/>
        <end position="199"/>
    </location>
</feature>
<evidence type="ECO:0000313" key="2">
    <source>
        <dbReference type="EMBL" id="KAL0109871.1"/>
    </source>
</evidence>
<keyword evidence="1" id="KW-0472">Membrane</keyword>
<organism evidence="2 3">
    <name type="scientific">Cardiocondyla obscurior</name>
    <dbReference type="NCBI Taxonomy" id="286306"/>
    <lineage>
        <taxon>Eukaryota</taxon>
        <taxon>Metazoa</taxon>
        <taxon>Ecdysozoa</taxon>
        <taxon>Arthropoda</taxon>
        <taxon>Hexapoda</taxon>
        <taxon>Insecta</taxon>
        <taxon>Pterygota</taxon>
        <taxon>Neoptera</taxon>
        <taxon>Endopterygota</taxon>
        <taxon>Hymenoptera</taxon>
        <taxon>Apocrita</taxon>
        <taxon>Aculeata</taxon>
        <taxon>Formicoidea</taxon>
        <taxon>Formicidae</taxon>
        <taxon>Myrmicinae</taxon>
        <taxon>Cardiocondyla</taxon>
    </lineage>
</organism>
<feature type="transmembrane region" description="Helical" evidence="1">
    <location>
        <begin position="120"/>
        <end position="139"/>
    </location>
</feature>
<dbReference type="Proteomes" id="UP001430953">
    <property type="component" value="Unassembled WGS sequence"/>
</dbReference>
<protein>
    <recommendedName>
        <fullName evidence="4">Transmembrane protein</fullName>
    </recommendedName>
</protein>
<accession>A0AAW2F586</accession>
<evidence type="ECO:0000256" key="1">
    <source>
        <dbReference type="SAM" id="Phobius"/>
    </source>
</evidence>
<evidence type="ECO:0000313" key="3">
    <source>
        <dbReference type="Proteomes" id="UP001430953"/>
    </source>
</evidence>
<reference evidence="2 3" key="1">
    <citation type="submission" date="2023-03" db="EMBL/GenBank/DDBJ databases">
        <title>High recombination rates correlate with genetic variation in Cardiocondyla obscurior ants.</title>
        <authorList>
            <person name="Errbii M."/>
        </authorList>
    </citation>
    <scope>NUCLEOTIDE SEQUENCE [LARGE SCALE GENOMIC DNA]</scope>
    <source>
        <strain evidence="2">Alpha-2009</strain>
        <tissue evidence="2">Whole body</tissue>
    </source>
</reference>
<dbReference type="AlphaFoldDB" id="A0AAW2F586"/>
<keyword evidence="3" id="KW-1185">Reference proteome</keyword>
<keyword evidence="1" id="KW-0812">Transmembrane</keyword>
<keyword evidence="1" id="KW-1133">Transmembrane helix</keyword>